<proteinExistence type="predicted"/>
<dbReference type="OrthoDB" id="114045at2"/>
<keyword evidence="3" id="KW-1185">Reference proteome</keyword>
<evidence type="ECO:0000313" key="2">
    <source>
        <dbReference type="EMBL" id="MQT17306.1"/>
    </source>
</evidence>
<dbReference type="InterPro" id="IPR003607">
    <property type="entry name" value="HD/PDEase_dom"/>
</dbReference>
<comment type="caution">
    <text evidence="2">The sequence shown here is derived from an EMBL/GenBank/DDBJ whole genome shotgun (WGS) entry which is preliminary data.</text>
</comment>
<feature type="domain" description="HD/PDEase" evidence="1">
    <location>
        <begin position="25"/>
        <end position="136"/>
    </location>
</feature>
<dbReference type="SMART" id="SM00471">
    <property type="entry name" value="HDc"/>
    <property type="match status" value="1"/>
</dbReference>
<dbReference type="Pfam" id="PF13328">
    <property type="entry name" value="HD_4"/>
    <property type="match status" value="1"/>
</dbReference>
<protein>
    <submittedName>
        <fullName evidence="2">HD domain-containing protein</fullName>
    </submittedName>
</protein>
<evidence type="ECO:0000313" key="3">
    <source>
        <dbReference type="Proteomes" id="UP000481327"/>
    </source>
</evidence>
<dbReference type="Gene3D" id="1.10.3210.10">
    <property type="entry name" value="Hypothetical protein af1432"/>
    <property type="match status" value="1"/>
</dbReference>
<sequence>MLTDRFDDALAYASRIHREQIRKGSGIPYVSHLLGVASLALEAGADEDQAIAALLHDAVEDQGGPERLADIRARYGDRVADIVDHCTDSDTEPKPPWRARKEAYIASLAHKPPASLLVSLADKTHNIGAILADLASTGPSVWDRFTGEKDGTLWYYAALAESFQTHLPGHSADRLAAMVIQMHERA</sequence>
<evidence type="ECO:0000259" key="1">
    <source>
        <dbReference type="SMART" id="SM00471"/>
    </source>
</evidence>
<dbReference type="PANTHER" id="PTHR46246">
    <property type="entry name" value="GUANOSINE-3',5'-BIS(DIPHOSPHATE) 3'-PYROPHOSPHOHYDROLASE MESH1"/>
    <property type="match status" value="1"/>
</dbReference>
<reference evidence="2 3" key="1">
    <citation type="submission" date="2019-09" db="EMBL/GenBank/DDBJ databases">
        <title>Polymorphobacter sp. isolated from a lake in China.</title>
        <authorList>
            <person name="Liu Z."/>
        </authorList>
    </citation>
    <scope>NUCLEOTIDE SEQUENCE [LARGE SCALE GENOMIC DNA]</scope>
    <source>
        <strain evidence="2 3">D40P</strain>
    </source>
</reference>
<dbReference type="AlphaFoldDB" id="A0A7C9KXQ5"/>
<dbReference type="InterPro" id="IPR052194">
    <property type="entry name" value="MESH1"/>
</dbReference>
<name>A0A7C9KXQ5_9SPHN</name>
<dbReference type="PANTHER" id="PTHR46246:SF1">
    <property type="entry name" value="GUANOSINE-3',5'-BIS(DIPHOSPHATE) 3'-PYROPHOSPHOHYDROLASE MESH1"/>
    <property type="match status" value="1"/>
</dbReference>
<dbReference type="RefSeq" id="WP_152577786.1">
    <property type="nucleotide sequence ID" value="NZ_JAATJI010000002.1"/>
</dbReference>
<dbReference type="Proteomes" id="UP000481327">
    <property type="component" value="Unassembled WGS sequence"/>
</dbReference>
<dbReference type="SUPFAM" id="SSF109604">
    <property type="entry name" value="HD-domain/PDEase-like"/>
    <property type="match status" value="1"/>
</dbReference>
<dbReference type="EMBL" id="WIOL01000003">
    <property type="protein sequence ID" value="MQT17306.1"/>
    <property type="molecule type" value="Genomic_DNA"/>
</dbReference>
<dbReference type="GO" id="GO:0008893">
    <property type="term" value="F:guanosine-3',5'-bis(diphosphate) 3'-diphosphatase activity"/>
    <property type="evidence" value="ECO:0007669"/>
    <property type="project" value="TreeGrafter"/>
</dbReference>
<organism evidence="2 3">
    <name type="scientific">Sandarakinorhabdus fusca</name>
    <dbReference type="NCBI Taxonomy" id="1439888"/>
    <lineage>
        <taxon>Bacteria</taxon>
        <taxon>Pseudomonadati</taxon>
        <taxon>Pseudomonadota</taxon>
        <taxon>Alphaproteobacteria</taxon>
        <taxon>Sphingomonadales</taxon>
        <taxon>Sphingosinicellaceae</taxon>
        <taxon>Sandarakinorhabdus</taxon>
    </lineage>
</organism>
<gene>
    <name evidence="2" type="ORF">F3168_08520</name>
</gene>
<accession>A0A7C9KXQ5</accession>